<dbReference type="PROSITE" id="PS00523">
    <property type="entry name" value="SULFATASE_1"/>
    <property type="match status" value="1"/>
</dbReference>
<evidence type="ECO:0000313" key="7">
    <source>
        <dbReference type="EMBL" id="CAI8035786.1"/>
    </source>
</evidence>
<reference evidence="7" key="1">
    <citation type="submission" date="2023-03" db="EMBL/GenBank/DDBJ databases">
        <authorList>
            <person name="Steffen K."/>
            <person name="Cardenas P."/>
        </authorList>
    </citation>
    <scope>NUCLEOTIDE SEQUENCE</scope>
</reference>
<protein>
    <submittedName>
        <fullName evidence="7">Steryl-sulfatase</fullName>
    </submittedName>
</protein>
<name>A0AA35X0V2_GEOBA</name>
<dbReference type="Pfam" id="PF00884">
    <property type="entry name" value="Sulfatase"/>
    <property type="match status" value="1"/>
</dbReference>
<dbReference type="GO" id="GO:0046872">
    <property type="term" value="F:metal ion binding"/>
    <property type="evidence" value="ECO:0007669"/>
    <property type="project" value="UniProtKB-KW"/>
</dbReference>
<evidence type="ECO:0000256" key="2">
    <source>
        <dbReference type="ARBA" id="ARBA00008779"/>
    </source>
</evidence>
<dbReference type="EMBL" id="CASHTH010002825">
    <property type="protein sequence ID" value="CAI8035786.1"/>
    <property type="molecule type" value="Genomic_DNA"/>
</dbReference>
<comment type="caution">
    <text evidence="7">The sequence shown here is derived from an EMBL/GenBank/DDBJ whole genome shotgun (WGS) entry which is preliminary data.</text>
</comment>
<dbReference type="AlphaFoldDB" id="A0AA35X0V2"/>
<keyword evidence="8" id="KW-1185">Reference proteome</keyword>
<accession>A0AA35X0V2</accession>
<evidence type="ECO:0000259" key="6">
    <source>
        <dbReference type="Pfam" id="PF00884"/>
    </source>
</evidence>
<sequence>MRWDAAGFAGSSIVQTPHLDRLAQSGVCFENTYCASPVCSPARASWLTGLYPHAHLQLKNYGPGSIGKWGSYLPPDRVTIGDVLKSAGYRCGMVGPWHLGNDHLPQHGFDDFWCTYRYLGKDYPDPLFDSFDRAGVPNLYLKDAEGMTQYGNTLEFGVITTPDSSAPLGR</sequence>
<comment type="similarity">
    <text evidence="2">Belongs to the sulfatase family.</text>
</comment>
<dbReference type="InterPro" id="IPR050738">
    <property type="entry name" value="Sulfatase"/>
</dbReference>
<keyword evidence="5" id="KW-0106">Calcium</keyword>
<organism evidence="7 8">
    <name type="scientific">Geodia barretti</name>
    <name type="common">Barrett's horny sponge</name>
    <dbReference type="NCBI Taxonomy" id="519541"/>
    <lineage>
        <taxon>Eukaryota</taxon>
        <taxon>Metazoa</taxon>
        <taxon>Porifera</taxon>
        <taxon>Demospongiae</taxon>
        <taxon>Heteroscleromorpha</taxon>
        <taxon>Tetractinellida</taxon>
        <taxon>Astrophorina</taxon>
        <taxon>Geodiidae</taxon>
        <taxon>Geodia</taxon>
    </lineage>
</organism>
<comment type="cofactor">
    <cofactor evidence="1">
        <name>Ca(2+)</name>
        <dbReference type="ChEBI" id="CHEBI:29108"/>
    </cofactor>
</comment>
<dbReference type="PANTHER" id="PTHR42693">
    <property type="entry name" value="ARYLSULFATASE FAMILY MEMBER"/>
    <property type="match status" value="1"/>
</dbReference>
<dbReference type="InterPro" id="IPR017850">
    <property type="entry name" value="Alkaline_phosphatase_core_sf"/>
</dbReference>
<dbReference type="SUPFAM" id="SSF53649">
    <property type="entry name" value="Alkaline phosphatase-like"/>
    <property type="match status" value="1"/>
</dbReference>
<gene>
    <name evidence="7" type="ORF">GBAR_LOCUS20065</name>
</gene>
<dbReference type="Proteomes" id="UP001174909">
    <property type="component" value="Unassembled WGS sequence"/>
</dbReference>
<dbReference type="InterPro" id="IPR000917">
    <property type="entry name" value="Sulfatase_N"/>
</dbReference>
<keyword evidence="4" id="KW-0378">Hydrolase</keyword>
<evidence type="ECO:0000256" key="4">
    <source>
        <dbReference type="ARBA" id="ARBA00022801"/>
    </source>
</evidence>
<evidence type="ECO:0000256" key="3">
    <source>
        <dbReference type="ARBA" id="ARBA00022723"/>
    </source>
</evidence>
<proteinExistence type="inferred from homology"/>
<evidence type="ECO:0000256" key="5">
    <source>
        <dbReference type="ARBA" id="ARBA00022837"/>
    </source>
</evidence>
<dbReference type="Gene3D" id="3.40.720.10">
    <property type="entry name" value="Alkaline Phosphatase, subunit A"/>
    <property type="match status" value="1"/>
</dbReference>
<feature type="domain" description="Sulfatase N-terminal" evidence="6">
    <location>
        <begin position="1"/>
        <end position="126"/>
    </location>
</feature>
<evidence type="ECO:0000256" key="1">
    <source>
        <dbReference type="ARBA" id="ARBA00001913"/>
    </source>
</evidence>
<dbReference type="InterPro" id="IPR024607">
    <property type="entry name" value="Sulfatase_CS"/>
</dbReference>
<dbReference type="GO" id="GO:0004065">
    <property type="term" value="F:arylsulfatase activity"/>
    <property type="evidence" value="ECO:0007669"/>
    <property type="project" value="TreeGrafter"/>
</dbReference>
<dbReference type="PANTHER" id="PTHR42693:SF53">
    <property type="entry name" value="ENDO-4-O-SULFATASE"/>
    <property type="match status" value="1"/>
</dbReference>
<evidence type="ECO:0000313" key="8">
    <source>
        <dbReference type="Proteomes" id="UP001174909"/>
    </source>
</evidence>
<keyword evidence="3" id="KW-0479">Metal-binding</keyword>